<protein>
    <submittedName>
        <fullName evidence="1">Uncharacterized protein</fullName>
    </submittedName>
</protein>
<accession>A0A1W1E5G1</accession>
<sequence length="38" mass="4273">MHLIKHRCLTTIHTICIGIRVDIKKTSPCIRSTSPVEA</sequence>
<reference evidence="1" key="1">
    <citation type="submission" date="2016-10" db="EMBL/GenBank/DDBJ databases">
        <authorList>
            <person name="de Groot N.N."/>
        </authorList>
    </citation>
    <scope>NUCLEOTIDE SEQUENCE</scope>
</reference>
<name>A0A1W1E5G1_9ZZZZ</name>
<organism evidence="1">
    <name type="scientific">hydrothermal vent metagenome</name>
    <dbReference type="NCBI Taxonomy" id="652676"/>
    <lineage>
        <taxon>unclassified sequences</taxon>
        <taxon>metagenomes</taxon>
        <taxon>ecological metagenomes</taxon>
    </lineage>
</organism>
<gene>
    <name evidence="1" type="ORF">MNB_SUP05-SYMBIONT-7-50</name>
</gene>
<dbReference type="AlphaFoldDB" id="A0A1W1E5G1"/>
<evidence type="ECO:0000313" key="1">
    <source>
        <dbReference type="EMBL" id="SFV89204.1"/>
    </source>
</evidence>
<dbReference type="EMBL" id="FPIA01000133">
    <property type="protein sequence ID" value="SFV89204.1"/>
    <property type="molecule type" value="Genomic_DNA"/>
</dbReference>
<proteinExistence type="predicted"/>